<dbReference type="Pfam" id="PF14384">
    <property type="entry name" value="BrnA_antitoxin"/>
    <property type="match status" value="1"/>
</dbReference>
<dbReference type="Proteomes" id="UP000655523">
    <property type="component" value="Unassembled WGS sequence"/>
</dbReference>
<sequence length="116" mass="12749">MSTKRKFHIPDAAEDAALTRAAESDADNLPLTDAQLKRMRPARDALPTMVGEKAAAAVLRGPGRPSMPIDQHKVRTTIRLDPDVVDAFKETGAGWQSRMNDALREFAKSHGMIRGR</sequence>
<name>A0A972P0D8_9BURK</name>
<evidence type="ECO:0000313" key="2">
    <source>
        <dbReference type="Proteomes" id="UP000655523"/>
    </source>
</evidence>
<keyword evidence="2" id="KW-1185">Reference proteome</keyword>
<organism evidence="1 2">
    <name type="scientific">Paraburkholderia elongata</name>
    <dbReference type="NCBI Taxonomy" id="2675747"/>
    <lineage>
        <taxon>Bacteria</taxon>
        <taxon>Pseudomonadati</taxon>
        <taxon>Pseudomonadota</taxon>
        <taxon>Betaproteobacteria</taxon>
        <taxon>Burkholderiales</taxon>
        <taxon>Burkholderiaceae</taxon>
        <taxon>Paraburkholderia</taxon>
    </lineage>
</organism>
<dbReference type="RefSeq" id="WP_172179002.1">
    <property type="nucleotide sequence ID" value="NZ_WOEZ01000333.1"/>
</dbReference>
<protein>
    <recommendedName>
        <fullName evidence="3">BrnA antitoxin of type II toxin-antitoxin system</fullName>
    </recommendedName>
</protein>
<proteinExistence type="predicted"/>
<evidence type="ECO:0008006" key="3">
    <source>
        <dbReference type="Google" id="ProtNLM"/>
    </source>
</evidence>
<dbReference type="EMBL" id="WOEZ01000333">
    <property type="protein sequence ID" value="NPT62536.1"/>
    <property type="molecule type" value="Genomic_DNA"/>
</dbReference>
<evidence type="ECO:0000313" key="1">
    <source>
        <dbReference type="EMBL" id="NPT62536.1"/>
    </source>
</evidence>
<reference evidence="1 2" key="1">
    <citation type="submission" date="2019-11" db="EMBL/GenBank/DDBJ databases">
        <title>Metabolism of dissolved organic matter in forest soils.</title>
        <authorList>
            <person name="Cyle K.T."/>
            <person name="Wilhelm R.C."/>
            <person name="Martinez C.E."/>
        </authorList>
    </citation>
    <scope>NUCLEOTIDE SEQUENCE [LARGE SCALE GENOMIC DNA]</scope>
    <source>
        <strain evidence="1 2">5N</strain>
    </source>
</reference>
<comment type="caution">
    <text evidence="1">The sequence shown here is derived from an EMBL/GenBank/DDBJ whole genome shotgun (WGS) entry which is preliminary data.</text>
</comment>
<gene>
    <name evidence="1" type="ORF">GNZ13_50655</name>
</gene>
<dbReference type="AlphaFoldDB" id="A0A972P0D8"/>
<accession>A0A972P0D8</accession>
<dbReference type="InterPro" id="IPR025528">
    <property type="entry name" value="BrnA_antitoxin"/>
</dbReference>